<feature type="region of interest" description="Disordered" evidence="2">
    <location>
        <begin position="755"/>
        <end position="828"/>
    </location>
</feature>
<dbReference type="PROSITE" id="PS50238">
    <property type="entry name" value="RHOGAP"/>
    <property type="match status" value="1"/>
</dbReference>
<keyword evidence="1" id="KW-0175">Coiled coil</keyword>
<dbReference type="InterPro" id="IPR008936">
    <property type="entry name" value="Rho_GTPase_activation_prot"/>
</dbReference>
<feature type="compositionally biased region" description="Basic residues" evidence="2">
    <location>
        <begin position="139"/>
        <end position="148"/>
    </location>
</feature>
<proteinExistence type="predicted"/>
<keyword evidence="5" id="KW-1185">Reference proteome</keyword>
<feature type="region of interest" description="Disordered" evidence="2">
    <location>
        <begin position="1"/>
        <end position="21"/>
    </location>
</feature>
<feature type="compositionally biased region" description="Polar residues" evidence="2">
    <location>
        <begin position="640"/>
        <end position="653"/>
    </location>
</feature>
<organism evidence="4 5">
    <name type="scientific">Fusarium sarcochroum</name>
    <dbReference type="NCBI Taxonomy" id="1208366"/>
    <lineage>
        <taxon>Eukaryota</taxon>
        <taxon>Fungi</taxon>
        <taxon>Dikarya</taxon>
        <taxon>Ascomycota</taxon>
        <taxon>Pezizomycotina</taxon>
        <taxon>Sordariomycetes</taxon>
        <taxon>Hypocreomycetidae</taxon>
        <taxon>Hypocreales</taxon>
        <taxon>Nectriaceae</taxon>
        <taxon>Fusarium</taxon>
        <taxon>Fusarium lateritium species complex</taxon>
    </lineage>
</organism>
<dbReference type="GO" id="GO:0007165">
    <property type="term" value="P:signal transduction"/>
    <property type="evidence" value="ECO:0007669"/>
    <property type="project" value="InterPro"/>
</dbReference>
<feature type="compositionally biased region" description="Polar residues" evidence="2">
    <location>
        <begin position="1001"/>
        <end position="1016"/>
    </location>
</feature>
<feature type="region of interest" description="Disordered" evidence="2">
    <location>
        <begin position="1046"/>
        <end position="1083"/>
    </location>
</feature>
<comment type="caution">
    <text evidence="4">The sequence shown here is derived from an EMBL/GenBank/DDBJ whole genome shotgun (WGS) entry which is preliminary data.</text>
</comment>
<dbReference type="InterPro" id="IPR000198">
    <property type="entry name" value="RhoGAP_dom"/>
</dbReference>
<feature type="region of interest" description="Disordered" evidence="2">
    <location>
        <begin position="1226"/>
        <end position="1269"/>
    </location>
</feature>
<dbReference type="CDD" id="cd00159">
    <property type="entry name" value="RhoGAP"/>
    <property type="match status" value="1"/>
</dbReference>
<feature type="compositionally biased region" description="Polar residues" evidence="2">
    <location>
        <begin position="1053"/>
        <end position="1068"/>
    </location>
</feature>
<feature type="compositionally biased region" description="Polar residues" evidence="2">
    <location>
        <begin position="954"/>
        <end position="992"/>
    </location>
</feature>
<sequence>MDQHSHPASLGHYSAPEGIPKHRLLPSRSSLSLQATIRHITDQGPVHTSKTWTTSSGEHGILSDTDELEDRASFVQEYNRLAKKVRCTLEGCDLANGSRTEFPLTAFEGKGICSPRKQGWLYRILRSSSNQPPSGVKPTTHHGPRHKRSVSDLAHSLVHHRRETPKILDLQSMVRISGKSVFYLPAEHAPSALILPTCLRATAHHIAQYVTTRGIFRIPGSIRVVNMLFDYYCCTEHGHVDITSTVRCANLPMHVQASVHDVASTFKRLLSVIPGGILGSLSLFDALVAVHSQLQGDPEFPRTKQTKVRARLIALAVATVKSQFRRELICAVFGLLSLIGRVAEITPREDEEGRPLPTGDLMGYNALGIVFGPLLLGDLLGFYSMKLATPKSGLLVLPLRSPKLRQDRHRRKTLENEIPGPPTVDKILIANSITEMLIVNWRDVVRQMKSLGMNRRHETRPLSPQNDPKENINSDDFVIKKPQGWDREWRAGQREDEITRESSPEPGTPTLGISRQRSRNRGSSTSKKLGIRPSIGLLSPTVEESIPNEESFHDARSQMRYSNPSERSSQIQRHMQDAESLKGPHDEGLPGDTDDLPKAEHILHSRLIDSIAPTPTPVARTRNAIYRDSPRVSQEDVPPRTSSKQGTRTTPLQRASIEDPASQNTSITPAKEATSIGRKGAIRKKHVGKDKLQKTPHPSIAVNWLEPVNRSSEISTADMSDSQPTHLEFLSEKEALEAALKAHFDELKELDSSDQYRDSLGTNTKQKSHIPTHDIESELPSQRPLDVSVEEPTQNGEYIISRSAVERKKRSPTHELLTSNSASTTPRQFYAPMRVPPCVPGENVSMGLPSPKSHVGTSRTDQSRGIDTQTFEGLGRSFLHQQDVKNPERLHSSRVISLPVETPKAEPLRGTSTPWFSIPKRKPRALTRPSLSPTKPGGVKAMAAKFETGEKSTETSPTQPRSASRTQTLISHFSQPSLVRTVHSTRSVSTLGRHSLRKDSISSQNPLHSRNLSAGANSLGRDVAEQDLRASIREEAAMRAVELRYDDNERKQLQSSQDRPQMLAQRQTIPPRKPVPGEKGAEASLQNPLSLGKMMPYPEQPPIAQHLNLVRPPSSTANMQYEDPLSIPHSIPTPIPRPGSTTTLHAQIRSLQRQLDLKTEEMVHLRRQLEVQEDADVGTLSQQLREAKREARTWRERAESAERRIKVFERFTARLKGIREATAIADQNDVSQGDKRQENRKGRTESDEHKGDAFLESAAGYGSDSSGRTEDAGVVAARIRRCLHGLTDGPPDSSSLIISQIQDTEINDRRERNISQSAVEIWMAAQELLHLDEAQGQSNGDES</sequence>
<feature type="domain" description="Rho-GAP" evidence="3">
    <location>
        <begin position="168"/>
        <end position="445"/>
    </location>
</feature>
<feature type="compositionally biased region" description="Basic and acidic residues" evidence="2">
    <location>
        <begin position="628"/>
        <end position="638"/>
    </location>
</feature>
<dbReference type="EMBL" id="JABEXW010000108">
    <property type="protein sequence ID" value="KAF4970833.1"/>
    <property type="molecule type" value="Genomic_DNA"/>
</dbReference>
<reference evidence="4" key="1">
    <citation type="journal article" date="2020" name="BMC Genomics">
        <title>Correction to: Identification and distribution of gene clusters required for synthesis of sphingolipid metabolism inhibitors in diverse species of the filamentous fungus Fusarium.</title>
        <authorList>
            <person name="Kim H.S."/>
            <person name="Lohmar J.M."/>
            <person name="Busman M."/>
            <person name="Brown D.W."/>
            <person name="Naumann T.A."/>
            <person name="Divon H.H."/>
            <person name="Lysoe E."/>
            <person name="Uhlig S."/>
            <person name="Proctor R.H."/>
        </authorList>
    </citation>
    <scope>NUCLEOTIDE SEQUENCE</scope>
    <source>
        <strain evidence="4">NRRL 20472</strain>
    </source>
</reference>
<evidence type="ECO:0000256" key="1">
    <source>
        <dbReference type="SAM" id="Coils"/>
    </source>
</evidence>
<feature type="compositionally biased region" description="Basic and acidic residues" evidence="2">
    <location>
        <begin position="574"/>
        <end position="588"/>
    </location>
</feature>
<dbReference type="Pfam" id="PF00620">
    <property type="entry name" value="RhoGAP"/>
    <property type="match status" value="1"/>
</dbReference>
<protein>
    <recommendedName>
        <fullName evidence="3">Rho-GAP domain-containing protein</fullName>
    </recommendedName>
</protein>
<feature type="coiled-coil region" evidence="1">
    <location>
        <begin position="1148"/>
        <end position="1204"/>
    </location>
</feature>
<evidence type="ECO:0000313" key="4">
    <source>
        <dbReference type="EMBL" id="KAF4970833.1"/>
    </source>
</evidence>
<feature type="compositionally biased region" description="Polar residues" evidence="2">
    <location>
        <begin position="511"/>
        <end position="527"/>
    </location>
</feature>
<dbReference type="SUPFAM" id="SSF48350">
    <property type="entry name" value="GTPase activation domain, GAP"/>
    <property type="match status" value="1"/>
</dbReference>
<gene>
    <name evidence="4" type="ORF">FSARC_2199</name>
</gene>
<feature type="compositionally biased region" description="Polar residues" evidence="2">
    <location>
        <begin position="559"/>
        <end position="573"/>
    </location>
</feature>
<feature type="region of interest" description="Disordered" evidence="2">
    <location>
        <begin position="128"/>
        <end position="149"/>
    </location>
</feature>
<name>A0A8H4XD71_9HYPO</name>
<feature type="compositionally biased region" description="Polar residues" evidence="2">
    <location>
        <begin position="816"/>
        <end position="827"/>
    </location>
</feature>
<feature type="compositionally biased region" description="Basic and acidic residues" evidence="2">
    <location>
        <begin position="1232"/>
        <end position="1253"/>
    </location>
</feature>
<dbReference type="Gene3D" id="1.10.555.10">
    <property type="entry name" value="Rho GTPase activation protein"/>
    <property type="match status" value="1"/>
</dbReference>
<accession>A0A8H4XD71</accession>
<dbReference type="OrthoDB" id="9994905at2759"/>
<evidence type="ECO:0000313" key="5">
    <source>
        <dbReference type="Proteomes" id="UP000622797"/>
    </source>
</evidence>
<feature type="region of interest" description="Disordered" evidence="2">
    <location>
        <begin position="455"/>
        <end position="592"/>
    </location>
</feature>
<dbReference type="SMART" id="SM00324">
    <property type="entry name" value="RhoGAP"/>
    <property type="match status" value="1"/>
</dbReference>
<dbReference type="Proteomes" id="UP000622797">
    <property type="component" value="Unassembled WGS sequence"/>
</dbReference>
<reference evidence="4" key="2">
    <citation type="submission" date="2020-05" db="EMBL/GenBank/DDBJ databases">
        <authorList>
            <person name="Kim H.-S."/>
            <person name="Proctor R.H."/>
            <person name="Brown D.W."/>
        </authorList>
    </citation>
    <scope>NUCLEOTIDE SEQUENCE</scope>
    <source>
        <strain evidence="4">NRRL 20472</strain>
    </source>
</reference>
<feature type="region of interest" description="Disordered" evidence="2">
    <location>
        <begin position="947"/>
        <end position="1018"/>
    </location>
</feature>
<feature type="compositionally biased region" description="Basic and acidic residues" evidence="2">
    <location>
        <begin position="467"/>
        <end position="503"/>
    </location>
</feature>
<feature type="region of interest" description="Disordered" evidence="2">
    <location>
        <begin position="621"/>
        <end position="701"/>
    </location>
</feature>
<evidence type="ECO:0000259" key="3">
    <source>
        <dbReference type="PROSITE" id="PS50238"/>
    </source>
</evidence>
<evidence type="ECO:0000256" key="2">
    <source>
        <dbReference type="SAM" id="MobiDB-lite"/>
    </source>
</evidence>